<proteinExistence type="predicted"/>
<evidence type="ECO:0000313" key="1">
    <source>
        <dbReference type="EMBL" id="GAA4682305.1"/>
    </source>
</evidence>
<accession>A0ABP8W743</accession>
<comment type="caution">
    <text evidence="1">The sequence shown here is derived from an EMBL/GenBank/DDBJ whole genome shotgun (WGS) entry which is preliminary data.</text>
</comment>
<dbReference type="EMBL" id="BAABLM010000007">
    <property type="protein sequence ID" value="GAA4682305.1"/>
    <property type="molecule type" value="Genomic_DNA"/>
</dbReference>
<protein>
    <submittedName>
        <fullName evidence="1">Uncharacterized protein</fullName>
    </submittedName>
</protein>
<evidence type="ECO:0000313" key="2">
    <source>
        <dbReference type="Proteomes" id="UP001501295"/>
    </source>
</evidence>
<reference evidence="2" key="1">
    <citation type="journal article" date="2019" name="Int. J. Syst. Evol. Microbiol.">
        <title>The Global Catalogue of Microorganisms (GCM) 10K type strain sequencing project: providing services to taxonomists for standard genome sequencing and annotation.</title>
        <authorList>
            <consortium name="The Broad Institute Genomics Platform"/>
            <consortium name="The Broad Institute Genome Sequencing Center for Infectious Disease"/>
            <person name="Wu L."/>
            <person name="Ma J."/>
        </authorList>
    </citation>
    <scope>NUCLEOTIDE SEQUENCE [LARGE SCALE GENOMIC DNA]</scope>
    <source>
        <strain evidence="2">JCM 18956</strain>
    </source>
</reference>
<name>A0ABP8W743_9MICO</name>
<dbReference type="RefSeq" id="WP_345376696.1">
    <property type="nucleotide sequence ID" value="NZ_BAABLM010000007.1"/>
</dbReference>
<organism evidence="1 2">
    <name type="scientific">Frondihabitans cladoniiphilus</name>
    <dbReference type="NCBI Taxonomy" id="715785"/>
    <lineage>
        <taxon>Bacteria</taxon>
        <taxon>Bacillati</taxon>
        <taxon>Actinomycetota</taxon>
        <taxon>Actinomycetes</taxon>
        <taxon>Micrococcales</taxon>
        <taxon>Microbacteriaceae</taxon>
        <taxon>Frondihabitans</taxon>
    </lineage>
</organism>
<sequence length="156" mass="17561">MSAAGSEQLPSIANFVGHEWVIASTDFPDIATCGLWLGETLTAHREELRRHSAVDVCVKYRIEGRDIDGSVQHVREAMKWLHEAYRLAKTYDVTTRPERYALLKQLSATGVMPSEMTLMLGVDLQIAERLAGDDQEARVARRLLHQISITNERTTV</sequence>
<dbReference type="Proteomes" id="UP001501295">
    <property type="component" value="Unassembled WGS sequence"/>
</dbReference>
<keyword evidence="2" id="KW-1185">Reference proteome</keyword>
<gene>
    <name evidence="1" type="ORF">GCM10025780_29630</name>
</gene>